<evidence type="ECO:0000313" key="1">
    <source>
        <dbReference type="EMBL" id="TQV83090.1"/>
    </source>
</evidence>
<evidence type="ECO:0000313" key="2">
    <source>
        <dbReference type="Proteomes" id="UP000315252"/>
    </source>
</evidence>
<dbReference type="RefSeq" id="WP_179953862.1">
    <property type="nucleotide sequence ID" value="NZ_ML660052.1"/>
</dbReference>
<accession>A0A545U0T4</accession>
<dbReference type="Proteomes" id="UP000315252">
    <property type="component" value="Unassembled WGS sequence"/>
</dbReference>
<reference evidence="1 2" key="1">
    <citation type="submission" date="2019-06" db="EMBL/GenBank/DDBJ databases">
        <title>Whole genome sequence for Rhodospirillaceae sp. R148.</title>
        <authorList>
            <person name="Wang G."/>
        </authorList>
    </citation>
    <scope>NUCLEOTIDE SEQUENCE [LARGE SCALE GENOMIC DNA]</scope>
    <source>
        <strain evidence="1 2">R148</strain>
    </source>
</reference>
<gene>
    <name evidence="1" type="ORF">FKG95_00345</name>
</gene>
<dbReference type="AlphaFoldDB" id="A0A545U0T4"/>
<dbReference type="EMBL" id="VHSH01000001">
    <property type="protein sequence ID" value="TQV83090.1"/>
    <property type="molecule type" value="Genomic_DNA"/>
</dbReference>
<organism evidence="1 2">
    <name type="scientific">Denitrobaculum tricleocarpae</name>
    <dbReference type="NCBI Taxonomy" id="2591009"/>
    <lineage>
        <taxon>Bacteria</taxon>
        <taxon>Pseudomonadati</taxon>
        <taxon>Pseudomonadota</taxon>
        <taxon>Alphaproteobacteria</taxon>
        <taxon>Rhodospirillales</taxon>
        <taxon>Rhodospirillaceae</taxon>
        <taxon>Denitrobaculum</taxon>
    </lineage>
</organism>
<protein>
    <submittedName>
        <fullName evidence="1">Uncharacterized protein</fullName>
    </submittedName>
</protein>
<proteinExistence type="predicted"/>
<sequence>MTFGVAQLIIFSSEQVGQRAVLWMIVSRRKQIPPLEFAVNRERIAATSTMVASRSLRAHPTKVLVLKDSKLRAFPLGQTG</sequence>
<comment type="caution">
    <text evidence="1">The sequence shown here is derived from an EMBL/GenBank/DDBJ whole genome shotgun (WGS) entry which is preliminary data.</text>
</comment>
<keyword evidence="2" id="KW-1185">Reference proteome</keyword>
<name>A0A545U0T4_9PROT</name>